<dbReference type="EMBL" id="CP081297">
    <property type="protein sequence ID" value="QZD86278.1"/>
    <property type="molecule type" value="Genomic_DNA"/>
</dbReference>
<feature type="signal peptide" evidence="1">
    <location>
        <begin position="1"/>
        <end position="21"/>
    </location>
</feature>
<evidence type="ECO:0000313" key="2">
    <source>
        <dbReference type="EMBL" id="QZD86278.1"/>
    </source>
</evidence>
<evidence type="ECO:0000313" key="3">
    <source>
        <dbReference type="Proteomes" id="UP000824280"/>
    </source>
</evidence>
<accession>A0ABX8ZEW0</accession>
<dbReference type="Proteomes" id="UP000824280">
    <property type="component" value="Chromosome"/>
</dbReference>
<evidence type="ECO:0000256" key="1">
    <source>
        <dbReference type="SAM" id="SignalP"/>
    </source>
</evidence>
<organism evidence="2 3">
    <name type="scientific">Qipengyuania psychrotolerans</name>
    <dbReference type="NCBI Taxonomy" id="2867238"/>
    <lineage>
        <taxon>Bacteria</taxon>
        <taxon>Pseudomonadati</taxon>
        <taxon>Pseudomonadota</taxon>
        <taxon>Alphaproteobacteria</taxon>
        <taxon>Sphingomonadales</taxon>
        <taxon>Erythrobacteraceae</taxon>
        <taxon>Qipengyuania</taxon>
    </lineage>
</organism>
<reference evidence="2 3" key="1">
    <citation type="submission" date="2021-08" db="EMBL/GenBank/DDBJ databases">
        <title>Comparative Genomics Analysis of the Genus Qipengyuania Reveals Extensive Genetic Diversity and Metabolic Versatility, Including the Description of Fifteen Novel Species.</title>
        <authorList>
            <person name="Liu Y."/>
        </authorList>
    </citation>
    <scope>NUCLEOTIDE SEQUENCE [LARGE SCALE GENOMIC DNA]</scope>
    <source>
        <strain evidence="2 3">1XM2-8</strain>
    </source>
</reference>
<dbReference type="RefSeq" id="WP_221421823.1">
    <property type="nucleotide sequence ID" value="NZ_CP081297.1"/>
</dbReference>
<name>A0ABX8ZEW0_9SPHN</name>
<feature type="chain" id="PRO_5045226964" description="DUF2268 domain-containing protein" evidence="1">
    <location>
        <begin position="22"/>
        <end position="358"/>
    </location>
</feature>
<gene>
    <name evidence="2" type="ORF">K3166_08390</name>
</gene>
<keyword evidence="1" id="KW-0732">Signal</keyword>
<evidence type="ECO:0008006" key="4">
    <source>
        <dbReference type="Google" id="ProtNLM"/>
    </source>
</evidence>
<keyword evidence="3" id="KW-1185">Reference proteome</keyword>
<proteinExistence type="predicted"/>
<protein>
    <recommendedName>
        <fullName evidence="4">DUF2268 domain-containing protein</fullName>
    </recommendedName>
</protein>
<sequence length="358" mass="40271">MMARLLIAVAVLLLTPFKAHANVMVTVSYRETADLFSTMDNMSDWLPGNTIPAYRKEWEARFGWTEADQQWVDSYKEYRRRTILKGQTSPNPRSSPDGIFASRDQLTAASDPLAAHFLEHTTIEAALASFEGAASVGDAKMLRGFYRHFKPKWRLLLADSSALQQRASKLHARLKSLAAADFIASIAKFYRSDLDGEFTVLFTRRPPGDVASAEPIAGSFILLQSPPTETDPSYWDTIVFHELVHFISSRQPIAQKQALTARFFARCPAPPRINWGWFVEEPLAVAWGQAAYSSKVLRSPLDPKENWYADPWVNLVSRTLAPTIIDQYDRGSDIEDLVDQAADRCIDLMSVIGSQQKR</sequence>